<protein>
    <recommendedName>
        <fullName evidence="3">peptidylprolyl isomerase</fullName>
        <ecNumber evidence="3">5.2.1.8</ecNumber>
    </recommendedName>
</protein>
<accession>A0A953N8G4</accession>
<evidence type="ECO:0000256" key="1">
    <source>
        <dbReference type="ARBA" id="ARBA00000971"/>
    </source>
</evidence>
<sequence>MNRRLSNFLVSLLIVGLASPLASAQTKPASAVATVNGVAIPQALLDQNVRVNIAQGQRDTPELRQAIRDELVNREVLAQESARLGLDKTADAQTQWAQVRQTFMVEILLNDYARRNPITEDALKAEFDRQIVAMKDEQQYRVSLIVTATEPEAKAILARLKKGEAFTKLASELSIDPSKKNAGEVGWVVAAQILPAISNVMVNLTKGSLSVAPIQTPAGWNIIKLEDKRAFVAPSYDLAKNDIRQMLLQKQRFDYVKTLRDKAKVVQ</sequence>
<name>A0A953N8G4_9BURK</name>
<keyword evidence="5 8" id="KW-0413">Isomerase</keyword>
<evidence type="ECO:0000256" key="4">
    <source>
        <dbReference type="ARBA" id="ARBA00023110"/>
    </source>
</evidence>
<dbReference type="Proteomes" id="UP000739565">
    <property type="component" value="Unassembled WGS sequence"/>
</dbReference>
<dbReference type="RefSeq" id="WP_259661245.1">
    <property type="nucleotide sequence ID" value="NZ_JAHXRI010000007.1"/>
</dbReference>
<dbReference type="SUPFAM" id="SSF54534">
    <property type="entry name" value="FKBP-like"/>
    <property type="match status" value="1"/>
</dbReference>
<dbReference type="Pfam" id="PF00639">
    <property type="entry name" value="Rotamase"/>
    <property type="match status" value="1"/>
</dbReference>
<evidence type="ECO:0000256" key="5">
    <source>
        <dbReference type="PROSITE-ProRule" id="PRU00278"/>
    </source>
</evidence>
<gene>
    <name evidence="8" type="ORF">KZZ10_09285</name>
</gene>
<dbReference type="Gene3D" id="3.10.50.40">
    <property type="match status" value="1"/>
</dbReference>
<comment type="similarity">
    <text evidence="2">Belongs to the PpiC/parvulin rotamase family.</text>
</comment>
<dbReference type="SUPFAM" id="SSF109998">
    <property type="entry name" value="Triger factor/SurA peptide-binding domain-like"/>
    <property type="match status" value="1"/>
</dbReference>
<dbReference type="EC" id="5.2.1.8" evidence="3"/>
<evidence type="ECO:0000313" key="9">
    <source>
        <dbReference type="Proteomes" id="UP000739565"/>
    </source>
</evidence>
<keyword evidence="6" id="KW-0732">Signal</keyword>
<feature type="signal peptide" evidence="6">
    <location>
        <begin position="1"/>
        <end position="24"/>
    </location>
</feature>
<feature type="chain" id="PRO_5037600966" description="peptidylprolyl isomerase" evidence="6">
    <location>
        <begin position="25"/>
        <end position="267"/>
    </location>
</feature>
<evidence type="ECO:0000256" key="6">
    <source>
        <dbReference type="SAM" id="SignalP"/>
    </source>
</evidence>
<dbReference type="GO" id="GO:0003755">
    <property type="term" value="F:peptidyl-prolyl cis-trans isomerase activity"/>
    <property type="evidence" value="ECO:0007669"/>
    <property type="project" value="UniProtKB-KW"/>
</dbReference>
<comment type="catalytic activity">
    <reaction evidence="1">
        <text>[protein]-peptidylproline (omega=180) = [protein]-peptidylproline (omega=0)</text>
        <dbReference type="Rhea" id="RHEA:16237"/>
        <dbReference type="Rhea" id="RHEA-COMP:10747"/>
        <dbReference type="Rhea" id="RHEA-COMP:10748"/>
        <dbReference type="ChEBI" id="CHEBI:83833"/>
        <dbReference type="ChEBI" id="CHEBI:83834"/>
        <dbReference type="EC" id="5.2.1.8"/>
    </reaction>
</comment>
<evidence type="ECO:0000256" key="3">
    <source>
        <dbReference type="ARBA" id="ARBA00013194"/>
    </source>
</evidence>
<evidence type="ECO:0000259" key="7">
    <source>
        <dbReference type="PROSITE" id="PS50198"/>
    </source>
</evidence>
<dbReference type="Pfam" id="PF13623">
    <property type="entry name" value="SurA_N_2"/>
    <property type="match status" value="1"/>
</dbReference>
<evidence type="ECO:0000313" key="8">
    <source>
        <dbReference type="EMBL" id="MBZ1350837.1"/>
    </source>
</evidence>
<dbReference type="EMBL" id="JAHXRI010000007">
    <property type="protein sequence ID" value="MBZ1350837.1"/>
    <property type="molecule type" value="Genomic_DNA"/>
</dbReference>
<proteinExistence type="inferred from homology"/>
<feature type="domain" description="PpiC" evidence="7">
    <location>
        <begin position="137"/>
        <end position="227"/>
    </location>
</feature>
<dbReference type="InterPro" id="IPR050245">
    <property type="entry name" value="PrsA_foldase"/>
</dbReference>
<dbReference type="InterPro" id="IPR046357">
    <property type="entry name" value="PPIase_dom_sf"/>
</dbReference>
<dbReference type="PROSITE" id="PS50198">
    <property type="entry name" value="PPIC_PPIASE_2"/>
    <property type="match status" value="1"/>
</dbReference>
<dbReference type="InterPro" id="IPR000297">
    <property type="entry name" value="PPIase_PpiC"/>
</dbReference>
<dbReference type="Gene3D" id="1.10.8.1040">
    <property type="match status" value="1"/>
</dbReference>
<dbReference type="InterPro" id="IPR027304">
    <property type="entry name" value="Trigger_fact/SurA_dom_sf"/>
</dbReference>
<organism evidence="8 9">
    <name type="scientific">Zwartia hollandica</name>
    <dbReference type="NCBI Taxonomy" id="324606"/>
    <lineage>
        <taxon>Bacteria</taxon>
        <taxon>Pseudomonadati</taxon>
        <taxon>Pseudomonadota</taxon>
        <taxon>Betaproteobacteria</taxon>
        <taxon>Burkholderiales</taxon>
        <taxon>Alcaligenaceae</taxon>
        <taxon>Zwartia</taxon>
    </lineage>
</organism>
<dbReference type="AlphaFoldDB" id="A0A953N8G4"/>
<keyword evidence="9" id="KW-1185">Reference proteome</keyword>
<comment type="caution">
    <text evidence="8">The sequence shown here is derived from an EMBL/GenBank/DDBJ whole genome shotgun (WGS) entry which is preliminary data.</text>
</comment>
<evidence type="ECO:0000256" key="2">
    <source>
        <dbReference type="ARBA" id="ARBA00007656"/>
    </source>
</evidence>
<keyword evidence="4 5" id="KW-0697">Rotamase</keyword>
<dbReference type="PANTHER" id="PTHR47245:SF2">
    <property type="entry name" value="PEPTIDYL-PROLYL CIS-TRANS ISOMERASE HP_0175-RELATED"/>
    <property type="match status" value="1"/>
</dbReference>
<dbReference type="PANTHER" id="PTHR47245">
    <property type="entry name" value="PEPTIDYLPROLYL ISOMERASE"/>
    <property type="match status" value="1"/>
</dbReference>
<reference evidence="8" key="1">
    <citation type="submission" date="2021-07" db="EMBL/GenBank/DDBJ databases">
        <title>New genus and species of the family Alcaligenaceae.</title>
        <authorList>
            <person name="Hahn M.W."/>
        </authorList>
    </citation>
    <scope>NUCLEOTIDE SEQUENCE</scope>
    <source>
        <strain evidence="8">LF4-65</strain>
    </source>
</reference>